<evidence type="ECO:0000313" key="8">
    <source>
        <dbReference type="EMBL" id="XCA35148.1"/>
    </source>
</evidence>
<feature type="domain" description="Pseudouridine synthase II N-terminal" evidence="6">
    <location>
        <begin position="24"/>
        <end position="173"/>
    </location>
</feature>
<dbReference type="AlphaFoldDB" id="A0AAU7YQF7"/>
<organism evidence="8">
    <name type="scientific">Wolbachia endosymbiont of Oeneis ivallda</name>
    <dbReference type="NCBI Taxonomy" id="3171168"/>
    <lineage>
        <taxon>Bacteria</taxon>
        <taxon>Pseudomonadati</taxon>
        <taxon>Pseudomonadota</taxon>
        <taxon>Alphaproteobacteria</taxon>
        <taxon>Rickettsiales</taxon>
        <taxon>Anaplasmataceae</taxon>
        <taxon>Wolbachieae</taxon>
        <taxon>Wolbachia</taxon>
    </lineage>
</organism>
<evidence type="ECO:0000256" key="1">
    <source>
        <dbReference type="ARBA" id="ARBA00000385"/>
    </source>
</evidence>
<dbReference type="InterPro" id="IPR032819">
    <property type="entry name" value="TruB_C"/>
</dbReference>
<comment type="function">
    <text evidence="5">Responsible for synthesis of pseudouridine from uracil-55 in the psi GC loop of transfer RNAs.</text>
</comment>
<evidence type="ECO:0000256" key="3">
    <source>
        <dbReference type="ARBA" id="ARBA00022694"/>
    </source>
</evidence>
<dbReference type="SUPFAM" id="SSF55120">
    <property type="entry name" value="Pseudouridine synthase"/>
    <property type="match status" value="1"/>
</dbReference>
<dbReference type="EC" id="5.4.99.25" evidence="5"/>
<keyword evidence="3 5" id="KW-0819">tRNA processing</keyword>
<keyword evidence="4 5" id="KW-0413">Isomerase</keyword>
<dbReference type="GO" id="GO:0031119">
    <property type="term" value="P:tRNA pseudouridine synthesis"/>
    <property type="evidence" value="ECO:0007669"/>
    <property type="project" value="UniProtKB-UniRule"/>
</dbReference>
<dbReference type="InterPro" id="IPR020103">
    <property type="entry name" value="PsdUridine_synth_cat_dom_sf"/>
</dbReference>
<dbReference type="InterPro" id="IPR002501">
    <property type="entry name" value="PsdUridine_synth_N"/>
</dbReference>
<dbReference type="PANTHER" id="PTHR13767">
    <property type="entry name" value="TRNA-PSEUDOURIDINE SYNTHASE"/>
    <property type="match status" value="1"/>
</dbReference>
<feature type="domain" description="tRNA pseudouridylate synthase B C-terminal" evidence="7">
    <location>
        <begin position="174"/>
        <end position="214"/>
    </location>
</feature>
<comment type="catalytic activity">
    <reaction evidence="1 5">
        <text>uridine(55) in tRNA = pseudouridine(55) in tRNA</text>
        <dbReference type="Rhea" id="RHEA:42532"/>
        <dbReference type="Rhea" id="RHEA-COMP:10101"/>
        <dbReference type="Rhea" id="RHEA-COMP:10102"/>
        <dbReference type="ChEBI" id="CHEBI:65314"/>
        <dbReference type="ChEBI" id="CHEBI:65315"/>
        <dbReference type="EC" id="5.4.99.25"/>
    </reaction>
</comment>
<evidence type="ECO:0000256" key="4">
    <source>
        <dbReference type="ARBA" id="ARBA00023235"/>
    </source>
</evidence>
<sequence>MKYGWLNLDKPIGISSAQAVTQVKRIFGIKKAGYLGTLDPLASGILPIALGEATKTIPYLSCNLKAYNFTIKWGKQTTTDDLGGDIIRTSTIKPEYNQINYVIKDFIGEITQTPPQFSAVKIKGARAYKLARSGQKVNIKPRQVKIHELKMIFLDTINNSADFSMICGSGVYVRSIARDLGIELNCFGHITKLRRTMVGDFRENESVTIEQLAERNTTTYSPQCLTLDTNTYKSCNGQKILGAYVKNNVRDAISLIPVLDTGMTEGGGMAEDDGGNTKSFIIPIESALKSMFKVEISLEEAEKIRKGQEIILNNLRGLKNYDIFCTIVGDVPIAICSFTHGYVKPVRVFNILK</sequence>
<dbReference type="NCBIfam" id="TIGR00431">
    <property type="entry name" value="TruB"/>
    <property type="match status" value="1"/>
</dbReference>
<dbReference type="GO" id="GO:0003723">
    <property type="term" value="F:RNA binding"/>
    <property type="evidence" value="ECO:0007669"/>
    <property type="project" value="InterPro"/>
</dbReference>
<dbReference type="EMBL" id="CP158587">
    <property type="protein sequence ID" value="XCA35148.1"/>
    <property type="molecule type" value="Genomic_DNA"/>
</dbReference>
<dbReference type="CDD" id="cd02573">
    <property type="entry name" value="PseudoU_synth_EcTruB"/>
    <property type="match status" value="1"/>
</dbReference>
<dbReference type="GO" id="GO:0160148">
    <property type="term" value="F:tRNA pseudouridine(55) synthase activity"/>
    <property type="evidence" value="ECO:0007669"/>
    <property type="project" value="UniProtKB-EC"/>
</dbReference>
<comment type="similarity">
    <text evidence="2 5">Belongs to the pseudouridine synthase TruB family. Type 1 subfamily.</text>
</comment>
<gene>
    <name evidence="5 8" type="primary">truB</name>
    <name evidence="8" type="ORF">ABS861_05785</name>
</gene>
<dbReference type="InterPro" id="IPR014780">
    <property type="entry name" value="tRNA_psdUridine_synth_TruB"/>
</dbReference>
<reference evidence="8" key="1">
    <citation type="submission" date="2024-06" db="EMBL/GenBank/DDBJ databases">
        <title>Genome assembly of the Oeneis chryxus ivallda.</title>
        <authorList>
            <person name="MacDonald Z."/>
            <person name="Shaffer H.B."/>
            <person name="Gillespie T."/>
            <person name="Marimuthu M.P.A."/>
            <person name="Nguyen O."/>
            <person name="Fairbairn C.W."/>
            <person name="Seligmann W.E."/>
            <person name="Escalona M."/>
            <person name="Miller C."/>
            <person name="Toffelmier E."/>
        </authorList>
    </citation>
    <scope>NUCLEOTIDE SEQUENCE</scope>
    <source>
        <strain evidence="8">CCGP_102_HBS-TG_Oc004</strain>
    </source>
</reference>
<dbReference type="GO" id="GO:1990481">
    <property type="term" value="P:mRNA pseudouridine synthesis"/>
    <property type="evidence" value="ECO:0007669"/>
    <property type="project" value="TreeGrafter"/>
</dbReference>
<proteinExistence type="inferred from homology"/>
<accession>A0AAU7YQF7</accession>
<evidence type="ECO:0000259" key="7">
    <source>
        <dbReference type="Pfam" id="PF16198"/>
    </source>
</evidence>
<dbReference type="Pfam" id="PF01509">
    <property type="entry name" value="TruB_N"/>
    <property type="match status" value="1"/>
</dbReference>
<protein>
    <recommendedName>
        <fullName evidence="5">tRNA pseudouridine synthase B</fullName>
        <ecNumber evidence="5">5.4.99.25</ecNumber>
    </recommendedName>
    <alternativeName>
        <fullName evidence="5">tRNA pseudouridine(55) synthase</fullName>
        <shortName evidence="5">Psi55 synthase</shortName>
    </alternativeName>
    <alternativeName>
        <fullName evidence="5">tRNA pseudouridylate synthase</fullName>
    </alternativeName>
    <alternativeName>
        <fullName evidence="5">tRNA-uridine isomerase</fullName>
    </alternativeName>
</protein>
<feature type="active site" description="Nucleophile" evidence="5">
    <location>
        <position position="39"/>
    </location>
</feature>
<evidence type="ECO:0000256" key="5">
    <source>
        <dbReference type="HAMAP-Rule" id="MF_01080"/>
    </source>
</evidence>
<name>A0AAU7YQF7_9RICK</name>
<dbReference type="Pfam" id="PF16198">
    <property type="entry name" value="TruB_C_2"/>
    <property type="match status" value="1"/>
</dbReference>
<evidence type="ECO:0000256" key="2">
    <source>
        <dbReference type="ARBA" id="ARBA00005642"/>
    </source>
</evidence>
<evidence type="ECO:0000259" key="6">
    <source>
        <dbReference type="Pfam" id="PF01509"/>
    </source>
</evidence>
<dbReference type="HAMAP" id="MF_01080">
    <property type="entry name" value="TruB_bact"/>
    <property type="match status" value="1"/>
</dbReference>
<dbReference type="Gene3D" id="3.30.2350.10">
    <property type="entry name" value="Pseudouridine synthase"/>
    <property type="match status" value="1"/>
</dbReference>
<dbReference type="PANTHER" id="PTHR13767:SF2">
    <property type="entry name" value="PSEUDOURIDYLATE SYNTHASE TRUB1"/>
    <property type="match status" value="1"/>
</dbReference>